<proteinExistence type="predicted"/>
<protein>
    <submittedName>
        <fullName evidence="2">Uncharacterized protein</fullName>
    </submittedName>
</protein>
<keyword evidence="1" id="KW-0812">Transmembrane</keyword>
<organism evidence="2 3">
    <name type="scientific">Streptomyces acidicola</name>
    <dbReference type="NCBI Taxonomy" id="2596892"/>
    <lineage>
        <taxon>Bacteria</taxon>
        <taxon>Bacillati</taxon>
        <taxon>Actinomycetota</taxon>
        <taxon>Actinomycetes</taxon>
        <taxon>Kitasatosporales</taxon>
        <taxon>Streptomycetaceae</taxon>
        <taxon>Streptomyces</taxon>
    </lineage>
</organism>
<gene>
    <name evidence="2" type="ORF">FPZ41_33165</name>
</gene>
<comment type="caution">
    <text evidence="2">The sequence shown here is derived from an EMBL/GenBank/DDBJ whole genome shotgun (WGS) entry which is preliminary data.</text>
</comment>
<feature type="transmembrane region" description="Helical" evidence="1">
    <location>
        <begin position="35"/>
        <end position="55"/>
    </location>
</feature>
<name>A0A5N8X0N9_9ACTN</name>
<evidence type="ECO:0000256" key="1">
    <source>
        <dbReference type="SAM" id="Phobius"/>
    </source>
</evidence>
<keyword evidence="1" id="KW-1133">Transmembrane helix</keyword>
<dbReference type="RefSeq" id="WP_152867305.1">
    <property type="nucleotide sequence ID" value="NZ_VMNX01000175.1"/>
</dbReference>
<accession>A0A5N8X0N9</accession>
<reference evidence="2 3" key="1">
    <citation type="submission" date="2019-09" db="EMBL/GenBank/DDBJ databases">
        <authorList>
            <person name="Duangmal K."/>
            <person name="Teo W.F.A."/>
            <person name="Lipun K."/>
        </authorList>
    </citation>
    <scope>NUCLEOTIDE SEQUENCE [LARGE SCALE GENOMIC DNA]</scope>
    <source>
        <strain evidence="2 3">K1PN6</strain>
    </source>
</reference>
<evidence type="ECO:0000313" key="2">
    <source>
        <dbReference type="EMBL" id="MPY53157.1"/>
    </source>
</evidence>
<sequence length="166" mass="18471">MTVVEAVCALAVTVPVVFGVRDVPPSIDADLQLFSTVLMAFAALNGVLACTRLTWFGGEKQDFESAVPVADPGTVRRALETSLRQSFDWSSFVLLVVMSTAMGLILDPLMAFFPLLVVPERLVKWAYATYWERRHGVVLWRGHVPEQPLGKGQRLYSSRREPAVRH</sequence>
<dbReference type="AlphaFoldDB" id="A0A5N8X0N9"/>
<evidence type="ECO:0000313" key="3">
    <source>
        <dbReference type="Proteomes" id="UP000373149"/>
    </source>
</evidence>
<keyword evidence="3" id="KW-1185">Reference proteome</keyword>
<dbReference type="Proteomes" id="UP000373149">
    <property type="component" value="Unassembled WGS sequence"/>
</dbReference>
<dbReference type="EMBL" id="VMNX01000175">
    <property type="protein sequence ID" value="MPY53157.1"/>
    <property type="molecule type" value="Genomic_DNA"/>
</dbReference>
<keyword evidence="1" id="KW-0472">Membrane</keyword>
<feature type="transmembrane region" description="Helical" evidence="1">
    <location>
        <begin position="92"/>
        <end position="117"/>
    </location>
</feature>